<feature type="transmembrane region" description="Helical" evidence="1">
    <location>
        <begin position="424"/>
        <end position="443"/>
    </location>
</feature>
<evidence type="ECO:0000313" key="3">
    <source>
        <dbReference type="Proteomes" id="UP000321721"/>
    </source>
</evidence>
<gene>
    <name evidence="2" type="ORF">FRY74_12625</name>
</gene>
<feature type="transmembrane region" description="Helical" evidence="1">
    <location>
        <begin position="366"/>
        <end position="387"/>
    </location>
</feature>
<comment type="caution">
    <text evidence="2">The sequence shown here is derived from an EMBL/GenBank/DDBJ whole genome shotgun (WGS) entry which is preliminary data.</text>
</comment>
<keyword evidence="1" id="KW-1133">Transmembrane helix</keyword>
<feature type="transmembrane region" description="Helical" evidence="1">
    <location>
        <begin position="154"/>
        <end position="175"/>
    </location>
</feature>
<keyword evidence="3" id="KW-1185">Reference proteome</keyword>
<feature type="transmembrane region" description="Helical" evidence="1">
    <location>
        <begin position="54"/>
        <end position="71"/>
    </location>
</feature>
<evidence type="ECO:0000256" key="1">
    <source>
        <dbReference type="SAM" id="Phobius"/>
    </source>
</evidence>
<feature type="transmembrane region" description="Helical" evidence="1">
    <location>
        <begin position="181"/>
        <end position="213"/>
    </location>
</feature>
<feature type="transmembrane region" description="Helical" evidence="1">
    <location>
        <begin position="225"/>
        <end position="242"/>
    </location>
</feature>
<dbReference type="OrthoDB" id="966190at2"/>
<dbReference type="AlphaFoldDB" id="A0A5C6RP24"/>
<dbReference type="EMBL" id="VOOS01000007">
    <property type="protein sequence ID" value="TXB63709.1"/>
    <property type="molecule type" value="Genomic_DNA"/>
</dbReference>
<reference evidence="2 3" key="1">
    <citation type="submission" date="2019-08" db="EMBL/GenBank/DDBJ databases">
        <title>Genome of Vicingus serpentipes NCIMB 15042.</title>
        <authorList>
            <person name="Bowman J.P."/>
        </authorList>
    </citation>
    <scope>NUCLEOTIDE SEQUENCE [LARGE SCALE GENOMIC DNA]</scope>
    <source>
        <strain evidence="2 3">NCIMB 15042</strain>
    </source>
</reference>
<proteinExistence type="predicted"/>
<dbReference type="Proteomes" id="UP000321721">
    <property type="component" value="Unassembled WGS sequence"/>
</dbReference>
<dbReference type="RefSeq" id="WP_147102176.1">
    <property type="nucleotide sequence ID" value="NZ_VOOS01000007.1"/>
</dbReference>
<protein>
    <submittedName>
        <fullName evidence="2">O-antigen polysaccharide polymerase Wzy</fullName>
    </submittedName>
</protein>
<organism evidence="2 3">
    <name type="scientific">Vicingus serpentipes</name>
    <dbReference type="NCBI Taxonomy" id="1926625"/>
    <lineage>
        <taxon>Bacteria</taxon>
        <taxon>Pseudomonadati</taxon>
        <taxon>Bacteroidota</taxon>
        <taxon>Flavobacteriia</taxon>
        <taxon>Flavobacteriales</taxon>
        <taxon>Vicingaceae</taxon>
        <taxon>Vicingus</taxon>
    </lineage>
</organism>
<feature type="transmembrane region" description="Helical" evidence="1">
    <location>
        <begin position="399"/>
        <end position="418"/>
    </location>
</feature>
<feature type="transmembrane region" description="Helical" evidence="1">
    <location>
        <begin position="130"/>
        <end position="147"/>
    </location>
</feature>
<keyword evidence="1" id="KW-0472">Membrane</keyword>
<sequence>MIQKKEINHQKLFSLIVAIFIGLLIFDFYLFTAIGISCWIYSILLFIKKINNKIPVIELMLILCGYQWIFASYMSYQLNDMAYKMSVDEQTYMFNTVSMYLALFIGSLFFQKDINLNKEELLKGINSLPGTNYLLIILSVGVLNLFTKNLLPSSLYFLNHIGYSFMYIAGIMALYSKKYFIVFYVVFGFLLFKVIRSSVFNEFITWSFFILMFISNRYSFSKKKIILILLLAIFSLSVLQAIKPVYRDIISNKKVDNKVSLFVELLSTKMLSNILMNEEVKENDDLEELNSRANQGWVYALIYKHVPKKEPYARGETILEAIGDSFLPRFFFPNKKNTFNSEIFTRFTGRPLLDTTAMGLGIPGEAYANFGLGGAILFMFIYGFLIAKLTSYFNKQINVNWFYLFFAPIFFEMIIRGISNFSQVVNWQLKIIVVFLVFSRLTLKWSQSVVKLEN</sequence>
<feature type="transmembrane region" description="Helical" evidence="1">
    <location>
        <begin position="92"/>
        <end position="110"/>
    </location>
</feature>
<accession>A0A5C6RP24</accession>
<keyword evidence="1" id="KW-0812">Transmembrane</keyword>
<name>A0A5C6RP24_9FLAO</name>
<feature type="transmembrane region" description="Helical" evidence="1">
    <location>
        <begin position="12"/>
        <end position="42"/>
    </location>
</feature>
<evidence type="ECO:0000313" key="2">
    <source>
        <dbReference type="EMBL" id="TXB63709.1"/>
    </source>
</evidence>